<sequence>MAAFVSNSIPSWCRDWLEMGLTLFCTLVELQVYFELVVGLCC</sequence>
<dbReference type="AlphaFoldDB" id="A0AAX6FWC1"/>
<evidence type="ECO:0000313" key="1">
    <source>
        <dbReference type="EMBL" id="KAJ6809104.1"/>
    </source>
</evidence>
<name>A0AAX6FWC1_IRIPA</name>
<proteinExistence type="predicted"/>
<organism evidence="3 4">
    <name type="scientific">Iris pallida</name>
    <name type="common">Sweet iris</name>
    <dbReference type="NCBI Taxonomy" id="29817"/>
    <lineage>
        <taxon>Eukaryota</taxon>
        <taxon>Viridiplantae</taxon>
        <taxon>Streptophyta</taxon>
        <taxon>Embryophyta</taxon>
        <taxon>Tracheophyta</taxon>
        <taxon>Spermatophyta</taxon>
        <taxon>Magnoliopsida</taxon>
        <taxon>Liliopsida</taxon>
        <taxon>Asparagales</taxon>
        <taxon>Iridaceae</taxon>
        <taxon>Iridoideae</taxon>
        <taxon>Irideae</taxon>
        <taxon>Iris</taxon>
    </lineage>
</organism>
<accession>A0AAX6FWC1</accession>
<reference evidence="3" key="1">
    <citation type="journal article" date="2023" name="GigaByte">
        <title>Genome assembly of the bearded iris, Iris pallida Lam.</title>
        <authorList>
            <person name="Bruccoleri R.E."/>
            <person name="Oakeley E.J."/>
            <person name="Faust A.M.E."/>
            <person name="Altorfer M."/>
            <person name="Dessus-Babus S."/>
            <person name="Burckhardt D."/>
            <person name="Oertli M."/>
            <person name="Naumann U."/>
            <person name="Petersen F."/>
            <person name="Wong J."/>
        </authorList>
    </citation>
    <scope>NUCLEOTIDE SEQUENCE</scope>
    <source>
        <strain evidence="3">GSM-AAB239-AS_SAM_17_03QT</strain>
    </source>
</reference>
<dbReference type="EMBL" id="JANAVB010025363">
    <property type="protein sequence ID" value="KAJ6820684.1"/>
    <property type="molecule type" value="Genomic_DNA"/>
</dbReference>
<evidence type="ECO:0000313" key="4">
    <source>
        <dbReference type="Proteomes" id="UP001140949"/>
    </source>
</evidence>
<protein>
    <submittedName>
        <fullName evidence="3">Uncharacterized protein</fullName>
    </submittedName>
</protein>
<keyword evidence="4" id="KW-1185">Reference proteome</keyword>
<dbReference type="EMBL" id="JANAVB010025794">
    <property type="protein sequence ID" value="KAJ6820236.1"/>
    <property type="molecule type" value="Genomic_DNA"/>
</dbReference>
<evidence type="ECO:0000313" key="3">
    <source>
        <dbReference type="EMBL" id="KAJ6820684.1"/>
    </source>
</evidence>
<evidence type="ECO:0000313" key="2">
    <source>
        <dbReference type="EMBL" id="KAJ6820236.1"/>
    </source>
</evidence>
<comment type="caution">
    <text evidence="3">The sequence shown here is derived from an EMBL/GenBank/DDBJ whole genome shotgun (WGS) entry which is preliminary data.</text>
</comment>
<dbReference type="Proteomes" id="UP001140949">
    <property type="component" value="Unassembled WGS sequence"/>
</dbReference>
<gene>
    <name evidence="1" type="ORF">M6B38_163595</name>
    <name evidence="3" type="ORF">M6B38_395945</name>
    <name evidence="2" type="ORF">M6B38_398145</name>
</gene>
<dbReference type="EMBL" id="JANAVB010033194">
    <property type="protein sequence ID" value="KAJ6809104.1"/>
    <property type="molecule type" value="Genomic_DNA"/>
</dbReference>
<reference evidence="3" key="2">
    <citation type="submission" date="2023-04" db="EMBL/GenBank/DDBJ databases">
        <authorList>
            <person name="Bruccoleri R.E."/>
            <person name="Oakeley E.J."/>
            <person name="Faust A.-M."/>
            <person name="Dessus-Babus S."/>
            <person name="Altorfer M."/>
            <person name="Burckhardt D."/>
            <person name="Oertli M."/>
            <person name="Naumann U."/>
            <person name="Petersen F."/>
            <person name="Wong J."/>
        </authorList>
    </citation>
    <scope>NUCLEOTIDE SEQUENCE</scope>
    <source>
        <strain evidence="3">GSM-AAB239-AS_SAM_17_03QT</strain>
        <tissue evidence="3">Leaf</tissue>
    </source>
</reference>